<protein>
    <submittedName>
        <fullName evidence="3">DUF1508 domain-containing protein</fullName>
    </submittedName>
</protein>
<dbReference type="Proteomes" id="UP000283523">
    <property type="component" value="Unassembled WGS sequence"/>
</dbReference>
<dbReference type="InterPro" id="IPR010879">
    <property type="entry name" value="DUF1508"/>
</dbReference>
<gene>
    <name evidence="3" type="ORF">DYU11_04555</name>
</gene>
<dbReference type="InterPro" id="IPR051141">
    <property type="entry name" value="UPF0339_domain"/>
</dbReference>
<comment type="caution">
    <text evidence="3">The sequence shown here is derived from an EMBL/GenBank/DDBJ whole genome shotgun (WGS) entry which is preliminary data.</text>
</comment>
<feature type="domain" description="DUF1508" evidence="2">
    <location>
        <begin position="10"/>
        <end position="56"/>
    </location>
</feature>
<dbReference type="Gene3D" id="2.30.29.80">
    <property type="match status" value="1"/>
</dbReference>
<dbReference type="OrthoDB" id="9802792at2"/>
<evidence type="ECO:0000313" key="4">
    <source>
        <dbReference type="Proteomes" id="UP000283523"/>
    </source>
</evidence>
<accession>A0A418MJR6</accession>
<dbReference type="Pfam" id="PF07411">
    <property type="entry name" value="DUF1508"/>
    <property type="match status" value="2"/>
</dbReference>
<organism evidence="3 4">
    <name type="scientific">Fibrisoma montanum</name>
    <dbReference type="NCBI Taxonomy" id="2305895"/>
    <lineage>
        <taxon>Bacteria</taxon>
        <taxon>Pseudomonadati</taxon>
        <taxon>Bacteroidota</taxon>
        <taxon>Cytophagia</taxon>
        <taxon>Cytophagales</taxon>
        <taxon>Spirosomataceae</taxon>
        <taxon>Fibrisoma</taxon>
    </lineage>
</organism>
<dbReference type="RefSeq" id="WP_119666423.1">
    <property type="nucleotide sequence ID" value="NZ_QXED01000001.1"/>
</dbReference>
<name>A0A418MJR6_9BACT</name>
<dbReference type="InterPro" id="IPR036913">
    <property type="entry name" value="YegP-like_sf"/>
</dbReference>
<dbReference type="PANTHER" id="PTHR40606:SF1">
    <property type="entry name" value="UPF0339 PROTEIN YEGP"/>
    <property type="match status" value="1"/>
</dbReference>
<dbReference type="PANTHER" id="PTHR40606">
    <property type="match status" value="1"/>
</dbReference>
<evidence type="ECO:0000256" key="1">
    <source>
        <dbReference type="SAM" id="MobiDB-lite"/>
    </source>
</evidence>
<dbReference type="SUPFAM" id="SSF160113">
    <property type="entry name" value="YegP-like"/>
    <property type="match status" value="2"/>
</dbReference>
<feature type="region of interest" description="Disordered" evidence="1">
    <location>
        <begin position="76"/>
        <end position="109"/>
    </location>
</feature>
<dbReference type="EMBL" id="QXED01000001">
    <property type="protein sequence ID" value="RIV27581.1"/>
    <property type="molecule type" value="Genomic_DNA"/>
</dbReference>
<feature type="compositionally biased region" description="Basic and acidic residues" evidence="1">
    <location>
        <begin position="86"/>
        <end position="101"/>
    </location>
</feature>
<reference evidence="3 4" key="1">
    <citation type="submission" date="2018-08" db="EMBL/GenBank/DDBJ databases">
        <title>Fibrisoma montanum sp. nov., isolated from Danxia mountain soil.</title>
        <authorList>
            <person name="Huang Y."/>
        </authorList>
    </citation>
    <scope>NUCLEOTIDE SEQUENCE [LARGE SCALE GENOMIC DNA]</scope>
    <source>
        <strain evidence="3 4">HYT19</strain>
    </source>
</reference>
<proteinExistence type="predicted"/>
<evidence type="ECO:0000259" key="2">
    <source>
        <dbReference type="Pfam" id="PF07411"/>
    </source>
</evidence>
<feature type="domain" description="DUF1508" evidence="2">
    <location>
        <begin position="62"/>
        <end position="106"/>
    </location>
</feature>
<evidence type="ECO:0000313" key="3">
    <source>
        <dbReference type="EMBL" id="RIV27581.1"/>
    </source>
</evidence>
<dbReference type="AlphaFoldDB" id="A0A418MJR6"/>
<keyword evidence="4" id="KW-1185">Reference proteome</keyword>
<sequence length="109" mass="11898">MGKFVINTRKNGEYQFQLKAGNGQVILVSEGYTSLSGCENGIESVKKNAPNDDRYDRRTTESGKFRFNLKAGNGQVIGTSESYESESGRDNGIESVKKNAPDAEVVNEA</sequence>